<keyword evidence="2 5" id="KW-0436">Ligase</keyword>
<dbReference type="Pfam" id="PF13193">
    <property type="entry name" value="AMP-binding_C"/>
    <property type="match status" value="1"/>
</dbReference>
<feature type="domain" description="AMP-binding enzyme C-terminal" evidence="4">
    <location>
        <begin position="416"/>
        <end position="495"/>
    </location>
</feature>
<dbReference type="STRING" id="89784.SAMN04489725_11036"/>
<proteinExistence type="inferred from homology"/>
<organism evidence="5 6">
    <name type="scientific">Alicyclobacillus hesperidum</name>
    <dbReference type="NCBI Taxonomy" id="89784"/>
    <lineage>
        <taxon>Bacteria</taxon>
        <taxon>Bacillati</taxon>
        <taxon>Bacillota</taxon>
        <taxon>Bacilli</taxon>
        <taxon>Bacillales</taxon>
        <taxon>Alicyclobacillaceae</taxon>
        <taxon>Alicyclobacillus</taxon>
    </lineage>
</organism>
<dbReference type="SUPFAM" id="SSF56801">
    <property type="entry name" value="Acetyl-CoA synthetase-like"/>
    <property type="match status" value="1"/>
</dbReference>
<dbReference type="InterPro" id="IPR000873">
    <property type="entry name" value="AMP-dep_synth/lig_dom"/>
</dbReference>
<evidence type="ECO:0000256" key="2">
    <source>
        <dbReference type="ARBA" id="ARBA00022598"/>
    </source>
</evidence>
<dbReference type="Pfam" id="PF00501">
    <property type="entry name" value="AMP-binding"/>
    <property type="match status" value="1"/>
</dbReference>
<evidence type="ECO:0000259" key="4">
    <source>
        <dbReference type="Pfam" id="PF13193"/>
    </source>
</evidence>
<dbReference type="InterPro" id="IPR042099">
    <property type="entry name" value="ANL_N_sf"/>
</dbReference>
<dbReference type="PROSITE" id="PS00455">
    <property type="entry name" value="AMP_BINDING"/>
    <property type="match status" value="1"/>
</dbReference>
<evidence type="ECO:0000313" key="5">
    <source>
        <dbReference type="EMBL" id="SDW64517.1"/>
    </source>
</evidence>
<name>A0A1H2V860_9BACL</name>
<dbReference type="EMBL" id="FNOJ01000010">
    <property type="protein sequence ID" value="SDW64517.1"/>
    <property type="molecule type" value="Genomic_DNA"/>
</dbReference>
<dbReference type="AlphaFoldDB" id="A0A1H2V860"/>
<dbReference type="Gene3D" id="3.40.50.12780">
    <property type="entry name" value="N-terminal domain of ligase-like"/>
    <property type="match status" value="1"/>
</dbReference>
<dbReference type="PANTHER" id="PTHR43201:SF5">
    <property type="entry name" value="MEDIUM-CHAIN ACYL-COA LIGASE ACSF2, MITOCHONDRIAL"/>
    <property type="match status" value="1"/>
</dbReference>
<gene>
    <name evidence="5" type="ORF">SAMN04489725_11036</name>
</gene>
<accession>A0A1H2V860</accession>
<comment type="similarity">
    <text evidence="1">Belongs to the ATP-dependent AMP-binding enzyme family.</text>
</comment>
<dbReference type="GO" id="GO:0031956">
    <property type="term" value="F:medium-chain fatty acid-CoA ligase activity"/>
    <property type="evidence" value="ECO:0007669"/>
    <property type="project" value="TreeGrafter"/>
</dbReference>
<dbReference type="Gene3D" id="3.30.300.30">
    <property type="match status" value="1"/>
</dbReference>
<keyword evidence="6" id="KW-1185">Reference proteome</keyword>
<feature type="domain" description="AMP-dependent synthetase/ligase" evidence="3">
    <location>
        <begin position="14"/>
        <end position="365"/>
    </location>
</feature>
<reference evidence="6" key="1">
    <citation type="submission" date="2016-10" db="EMBL/GenBank/DDBJ databases">
        <authorList>
            <person name="Varghese N."/>
        </authorList>
    </citation>
    <scope>NUCLEOTIDE SEQUENCE [LARGE SCALE GENOMIC DNA]</scope>
    <source>
        <strain evidence="6">DSM 12489</strain>
    </source>
</reference>
<dbReference type="GO" id="GO:0006631">
    <property type="term" value="P:fatty acid metabolic process"/>
    <property type="evidence" value="ECO:0007669"/>
    <property type="project" value="TreeGrafter"/>
</dbReference>
<dbReference type="RefSeq" id="WP_074693244.1">
    <property type="nucleotide sequence ID" value="NZ_FNOJ01000010.1"/>
</dbReference>
<dbReference type="InterPro" id="IPR020845">
    <property type="entry name" value="AMP-binding_CS"/>
</dbReference>
<evidence type="ECO:0000256" key="1">
    <source>
        <dbReference type="ARBA" id="ARBA00006432"/>
    </source>
</evidence>
<dbReference type="InterPro" id="IPR025110">
    <property type="entry name" value="AMP-bd_C"/>
</dbReference>
<protein>
    <submittedName>
        <fullName evidence="5">Acyl-CoA synthetase (AMP-forming)/AMP-acid ligase II</fullName>
    </submittedName>
</protein>
<evidence type="ECO:0000313" key="6">
    <source>
        <dbReference type="Proteomes" id="UP000182589"/>
    </source>
</evidence>
<evidence type="ECO:0000259" key="3">
    <source>
        <dbReference type="Pfam" id="PF00501"/>
    </source>
</evidence>
<sequence>MSRLLRALDDALQSDSVAKVFDLERWHDAGQLKADIAAVRATLFRMGVTSGEQVMVAVPNSYAFVVSYLACLYHGAVVVPINPETPAAELSRVMERFSAQAALVVAGASDAWAGELEASGFVKCETNHTDGLSGLSVQSWSLQEAKPGLSAKGEPSDDTPAVLMFTSGTTGKPKGVLLQHRHLFAAANNVIGSHELTERDVAYCILPLFHINAQVIVLLSTILSGGRVVMCDKFHASSFWEDIRRHGVTWVSCVPTILSILTKLNAPKEAAKGLRFFRSASAPLTPAIGARIEAMYDVPVIESYGMTEAAGQICVNPLPPGVRKSGSVGKPYGLSLAIVDADHRPLPAYELGEIAIRGNNVIEAYVGMEPSPDEGYGEGWIYTGDLGYQDDDGYVYITGRAKEIINRAGEKLSPREIEDVLNAHEDVARSAVVGLPDAMYGERVVAWVVPQDPDRVQAEALRESLHEICATHLAKHKCPSQIVIARSLPVNATGKVQKHILREIEPRDMLA</sequence>
<dbReference type="InterPro" id="IPR045851">
    <property type="entry name" value="AMP-bd_C_sf"/>
</dbReference>
<dbReference type="PANTHER" id="PTHR43201">
    <property type="entry name" value="ACYL-COA SYNTHETASE"/>
    <property type="match status" value="1"/>
</dbReference>
<dbReference type="Proteomes" id="UP000182589">
    <property type="component" value="Unassembled WGS sequence"/>
</dbReference>